<dbReference type="Proteomes" id="UP000182658">
    <property type="component" value="Unassembled WGS sequence"/>
</dbReference>
<evidence type="ECO:0000313" key="1">
    <source>
        <dbReference type="EMBL" id="OIW22875.1"/>
    </source>
</evidence>
<name>A0A1J7I677_9PEZI</name>
<dbReference type="OrthoDB" id="2093528at2759"/>
<accession>A0A1J7I677</accession>
<sequence>MPLQLLLAAGTYDRVRAIHDGRVKVDGVELNCLVGMRVEEIFFRQARYQEFDIAEFSLSAYLYLMSEANPPLIAIPVFPSRMFRHQSIYVNSKSGIKTPQDLRGKTVSAPEYGMTAIVWQRGFLREEYGVGEDEMTWKTGTLEPAEVTRPERVSFQLPTNVSSIAPGKCLSHMLAEGEIDAIYTAPQPSTYDKDKVVRLFPNFKQVEADYYKRTGIHPIMHVVVIKREVYEKNPWVAKNLMKAFAKSMALAREDIAERAALAFMLPWLEDHLDETRELMGDNYWVDGFHANRHVIDKFCQYSFDQGLARKRLQPEELFAKETLETFAV</sequence>
<dbReference type="SUPFAM" id="SSF53850">
    <property type="entry name" value="Periplasmic binding protein-like II"/>
    <property type="match status" value="1"/>
</dbReference>
<keyword evidence="2" id="KW-1185">Reference proteome</keyword>
<proteinExistence type="predicted"/>
<dbReference type="AlphaFoldDB" id="A0A1J7I677"/>
<protein>
    <submittedName>
        <fullName evidence="1">4,5-dihydroxyphthalate decarboxylase</fullName>
    </submittedName>
</protein>
<evidence type="ECO:0000313" key="2">
    <source>
        <dbReference type="Proteomes" id="UP000182658"/>
    </source>
</evidence>
<reference evidence="1 2" key="1">
    <citation type="submission" date="2016-10" db="EMBL/GenBank/DDBJ databases">
        <title>Draft genome sequence of Coniochaeta ligniaria NRRL30616, a lignocellulolytic fungus for bioabatement of inhibitors in plant biomass hydrolysates.</title>
        <authorList>
            <consortium name="DOE Joint Genome Institute"/>
            <person name="Jimenez D.J."/>
            <person name="Hector R.E."/>
            <person name="Riley R."/>
            <person name="Sun H."/>
            <person name="Grigoriev I.V."/>
            <person name="Van Elsas J.D."/>
            <person name="Nichols N.N."/>
        </authorList>
    </citation>
    <scope>NUCLEOTIDE SEQUENCE [LARGE SCALE GENOMIC DNA]</scope>
    <source>
        <strain evidence="1 2">NRRL 30616</strain>
    </source>
</reference>
<gene>
    <name evidence="1" type="ORF">CONLIGDRAFT_694812</name>
</gene>
<dbReference type="EMBL" id="KV875110">
    <property type="protein sequence ID" value="OIW22875.1"/>
    <property type="molecule type" value="Genomic_DNA"/>
</dbReference>
<dbReference type="Gene3D" id="3.40.190.10">
    <property type="entry name" value="Periplasmic binding protein-like II"/>
    <property type="match status" value="1"/>
</dbReference>
<dbReference type="InParanoid" id="A0A1J7I677"/>
<organism evidence="1 2">
    <name type="scientific">Coniochaeta ligniaria NRRL 30616</name>
    <dbReference type="NCBI Taxonomy" id="1408157"/>
    <lineage>
        <taxon>Eukaryota</taxon>
        <taxon>Fungi</taxon>
        <taxon>Dikarya</taxon>
        <taxon>Ascomycota</taxon>
        <taxon>Pezizomycotina</taxon>
        <taxon>Sordariomycetes</taxon>
        <taxon>Sordariomycetidae</taxon>
        <taxon>Coniochaetales</taxon>
        <taxon>Coniochaetaceae</taxon>
        <taxon>Coniochaeta</taxon>
    </lineage>
</organism>